<evidence type="ECO:0000313" key="3">
    <source>
        <dbReference type="Proteomes" id="UP000708208"/>
    </source>
</evidence>
<proteinExistence type="predicted"/>
<dbReference type="AlphaFoldDB" id="A0A8J2NR17"/>
<sequence length="100" mass="11138">DEISVGKVIQVGSRAKMSKLAADLAEEASNVSLLEVDSTDRLRKRKNQSKQKVPKKNKPSLDEDGVTDGDDPITMSTQRDTPEVQVEDVNRPINLESKRY</sequence>
<evidence type="ECO:0000256" key="1">
    <source>
        <dbReference type="SAM" id="MobiDB-lite"/>
    </source>
</evidence>
<dbReference type="EMBL" id="CAJVCH010090458">
    <property type="protein sequence ID" value="CAG7722567.1"/>
    <property type="molecule type" value="Genomic_DNA"/>
</dbReference>
<organism evidence="2 3">
    <name type="scientific">Allacma fusca</name>
    <dbReference type="NCBI Taxonomy" id="39272"/>
    <lineage>
        <taxon>Eukaryota</taxon>
        <taxon>Metazoa</taxon>
        <taxon>Ecdysozoa</taxon>
        <taxon>Arthropoda</taxon>
        <taxon>Hexapoda</taxon>
        <taxon>Collembola</taxon>
        <taxon>Symphypleona</taxon>
        <taxon>Sminthuridae</taxon>
        <taxon>Allacma</taxon>
    </lineage>
</organism>
<feature type="compositionally biased region" description="Acidic residues" evidence="1">
    <location>
        <begin position="62"/>
        <end position="71"/>
    </location>
</feature>
<feature type="non-terminal residue" evidence="2">
    <location>
        <position position="1"/>
    </location>
</feature>
<name>A0A8J2NR17_9HEXA</name>
<protein>
    <submittedName>
        <fullName evidence="2">Uncharacterized protein</fullName>
    </submittedName>
</protein>
<dbReference type="Proteomes" id="UP000708208">
    <property type="component" value="Unassembled WGS sequence"/>
</dbReference>
<reference evidence="2" key="1">
    <citation type="submission" date="2021-06" db="EMBL/GenBank/DDBJ databases">
        <authorList>
            <person name="Hodson N. C."/>
            <person name="Mongue J. A."/>
            <person name="Jaron S. K."/>
        </authorList>
    </citation>
    <scope>NUCLEOTIDE SEQUENCE</scope>
</reference>
<comment type="caution">
    <text evidence="2">The sequence shown here is derived from an EMBL/GenBank/DDBJ whole genome shotgun (WGS) entry which is preliminary data.</text>
</comment>
<evidence type="ECO:0000313" key="2">
    <source>
        <dbReference type="EMBL" id="CAG7722567.1"/>
    </source>
</evidence>
<keyword evidence="3" id="KW-1185">Reference proteome</keyword>
<gene>
    <name evidence="2" type="ORF">AFUS01_LOCUS11698</name>
</gene>
<accession>A0A8J2NR17</accession>
<feature type="region of interest" description="Disordered" evidence="1">
    <location>
        <begin position="38"/>
        <end position="100"/>
    </location>
</feature>
<feature type="compositionally biased region" description="Basic residues" evidence="1">
    <location>
        <begin position="42"/>
        <end position="58"/>
    </location>
</feature>